<keyword evidence="5 6" id="KW-0411">Iron-sulfur</keyword>
<dbReference type="PROSITE" id="PS51918">
    <property type="entry name" value="RADICAL_SAM"/>
    <property type="match status" value="1"/>
</dbReference>
<evidence type="ECO:0000256" key="1">
    <source>
        <dbReference type="ARBA" id="ARBA00022485"/>
    </source>
</evidence>
<dbReference type="SUPFAM" id="SSF102114">
    <property type="entry name" value="Radical SAM enzymes"/>
    <property type="match status" value="1"/>
</dbReference>
<feature type="binding site" evidence="6">
    <location>
        <position position="86"/>
    </location>
    <ligand>
        <name>[4Fe-4S] cluster</name>
        <dbReference type="ChEBI" id="CHEBI:49883"/>
        <note>4Fe-4S-S-AdoMet</note>
    </ligand>
</feature>
<dbReference type="InterPro" id="IPR006638">
    <property type="entry name" value="Elp3/MiaA/NifB-like_rSAM"/>
</dbReference>
<keyword evidence="1" id="KW-0004">4Fe-4S</keyword>
<evidence type="ECO:0000259" key="7">
    <source>
        <dbReference type="PROSITE" id="PS51918"/>
    </source>
</evidence>
<protein>
    <submittedName>
        <fullName evidence="8">AmmeMemoRadiSam system radical SAM enzyme</fullName>
    </submittedName>
</protein>
<dbReference type="InterPro" id="IPR027596">
    <property type="entry name" value="AmmeMemoSam_rS"/>
</dbReference>
<evidence type="ECO:0000256" key="3">
    <source>
        <dbReference type="ARBA" id="ARBA00022723"/>
    </source>
</evidence>
<dbReference type="InterPro" id="IPR007197">
    <property type="entry name" value="rSAM"/>
</dbReference>
<reference evidence="8" key="1">
    <citation type="journal article" date="2020" name="mSystems">
        <title>Genome- and Community-Level Interaction Insights into Carbon Utilization and Element Cycling Functions of Hydrothermarchaeota in Hydrothermal Sediment.</title>
        <authorList>
            <person name="Zhou Z."/>
            <person name="Liu Y."/>
            <person name="Xu W."/>
            <person name="Pan J."/>
            <person name="Luo Z.H."/>
            <person name="Li M."/>
        </authorList>
    </citation>
    <scope>NUCLEOTIDE SEQUENCE [LARGE SCALE GENOMIC DNA]</scope>
    <source>
        <strain evidence="8">SpSt-34</strain>
    </source>
</reference>
<evidence type="ECO:0000256" key="2">
    <source>
        <dbReference type="ARBA" id="ARBA00022691"/>
    </source>
</evidence>
<dbReference type="Gene3D" id="3.20.20.70">
    <property type="entry name" value="Aldolase class I"/>
    <property type="match status" value="1"/>
</dbReference>
<feature type="binding site" evidence="6">
    <location>
        <position position="89"/>
    </location>
    <ligand>
        <name>[4Fe-4S] cluster</name>
        <dbReference type="ChEBI" id="CHEBI:49883"/>
        <note>4Fe-4S-S-AdoMet</note>
    </ligand>
</feature>
<dbReference type="GO" id="GO:0051539">
    <property type="term" value="F:4 iron, 4 sulfur cluster binding"/>
    <property type="evidence" value="ECO:0007669"/>
    <property type="project" value="UniProtKB-KW"/>
</dbReference>
<dbReference type="PANTHER" id="PTHR30352:SF5">
    <property type="entry name" value="PYRUVATE FORMATE-LYASE 1-ACTIVATING ENZYME"/>
    <property type="match status" value="1"/>
</dbReference>
<proteinExistence type="predicted"/>
<dbReference type="PIRSF" id="PIRSF004869">
    <property type="entry name" value="PflX_prd"/>
    <property type="match status" value="1"/>
</dbReference>
<comment type="cofactor">
    <cofactor evidence="6">
        <name>[4Fe-4S] cluster</name>
        <dbReference type="ChEBI" id="CHEBI:49883"/>
    </cofactor>
    <text evidence="6">Binds 1 [4Fe-4S] cluster. The cluster is coordinated with 3 cysteines and an exchangeable S-adenosyl-L-methionine.</text>
</comment>
<keyword evidence="4 6" id="KW-0408">Iron</keyword>
<dbReference type="InterPro" id="IPR034457">
    <property type="entry name" value="Organic_radical-activating"/>
</dbReference>
<dbReference type="EMBL" id="DSOL01000133">
    <property type="protein sequence ID" value="HEN27914.1"/>
    <property type="molecule type" value="Genomic_DNA"/>
</dbReference>
<evidence type="ECO:0000313" key="8">
    <source>
        <dbReference type="EMBL" id="HEN27914.1"/>
    </source>
</evidence>
<keyword evidence="2 6" id="KW-0949">S-adenosyl-L-methionine</keyword>
<dbReference type="InterPro" id="IPR058240">
    <property type="entry name" value="rSAM_sf"/>
</dbReference>
<dbReference type="SFLD" id="SFLDG01101">
    <property type="entry name" value="Uncharacterised_Radical_SAM_Su"/>
    <property type="match status" value="1"/>
</dbReference>
<dbReference type="PANTHER" id="PTHR30352">
    <property type="entry name" value="PYRUVATE FORMATE-LYASE-ACTIVATING ENZYME"/>
    <property type="match status" value="1"/>
</dbReference>
<keyword evidence="3 6" id="KW-0479">Metal-binding</keyword>
<evidence type="ECO:0000256" key="6">
    <source>
        <dbReference type="PIRSR" id="PIRSR004869-50"/>
    </source>
</evidence>
<dbReference type="SFLD" id="SFLDS00029">
    <property type="entry name" value="Radical_SAM"/>
    <property type="match status" value="1"/>
</dbReference>
<gene>
    <name evidence="8" type="primary">amrS</name>
    <name evidence="8" type="ORF">ENQ77_04510</name>
</gene>
<sequence length="336" mass="37815">MREAMFYEKLEGKVVHCFLCNHHCRIAEGNRGICGVRENIGGTLYSLVYGKLIASAVDPIEKKPLFHFLPGSRAYSIATVGCNFSCLNCQNYDISQIPKPRKPVVGNEVTPEEIVEAAKSFNCKSIAYTYTEPTIFFEYAYETAKLAKKEGIKNVFVSNGYISEEALKTMAPYLDANNIDLKSFSDDFYRKVCGARLDPVLETIRLHKELGIWIEITTLIIPSLNDSEENFIKIAEFIKNLDECIPWHVTRFHPAYRLIDLPPTPVSILDKARKIGLEAGLKFVYQGNIPGKGENTYCPNCGKLLIERYGYIVKLNKITGSRCPYCGVHISGVWAT</sequence>
<name>A0A7C2P4D9_UNCW3</name>
<dbReference type="InterPro" id="IPR016431">
    <property type="entry name" value="Pyrv-formate_lyase-activ_prd"/>
</dbReference>
<dbReference type="SMART" id="SM00729">
    <property type="entry name" value="Elp3"/>
    <property type="match status" value="1"/>
</dbReference>
<accession>A0A7C2P4D9</accession>
<comment type="caution">
    <text evidence="8">The sequence shown here is derived from an EMBL/GenBank/DDBJ whole genome shotgun (WGS) entry which is preliminary data.</text>
</comment>
<dbReference type="InterPro" id="IPR013785">
    <property type="entry name" value="Aldolase_TIM"/>
</dbReference>
<organism evidence="8">
    <name type="scientific">candidate division WOR-3 bacterium</name>
    <dbReference type="NCBI Taxonomy" id="2052148"/>
    <lineage>
        <taxon>Bacteria</taxon>
        <taxon>Bacteria division WOR-3</taxon>
    </lineage>
</organism>
<dbReference type="GO" id="GO:0003824">
    <property type="term" value="F:catalytic activity"/>
    <property type="evidence" value="ECO:0007669"/>
    <property type="project" value="InterPro"/>
</dbReference>
<feature type="binding site" evidence="6">
    <location>
        <position position="82"/>
    </location>
    <ligand>
        <name>[4Fe-4S] cluster</name>
        <dbReference type="ChEBI" id="CHEBI:49883"/>
        <note>4Fe-4S-S-AdoMet</note>
    </ligand>
</feature>
<dbReference type="NCBIfam" id="TIGR04337">
    <property type="entry name" value="AmmeMemoSam_rS"/>
    <property type="match status" value="1"/>
</dbReference>
<evidence type="ECO:0000256" key="4">
    <source>
        <dbReference type="ARBA" id="ARBA00023004"/>
    </source>
</evidence>
<dbReference type="Pfam" id="PF04055">
    <property type="entry name" value="Radical_SAM"/>
    <property type="match status" value="1"/>
</dbReference>
<feature type="domain" description="Radical SAM core" evidence="7">
    <location>
        <begin position="68"/>
        <end position="288"/>
    </location>
</feature>
<dbReference type="GO" id="GO:0046872">
    <property type="term" value="F:metal ion binding"/>
    <property type="evidence" value="ECO:0007669"/>
    <property type="project" value="UniProtKB-KW"/>
</dbReference>
<dbReference type="CDD" id="cd01335">
    <property type="entry name" value="Radical_SAM"/>
    <property type="match status" value="1"/>
</dbReference>
<dbReference type="AlphaFoldDB" id="A0A7C2P4D9"/>
<evidence type="ECO:0000256" key="5">
    <source>
        <dbReference type="ARBA" id="ARBA00023014"/>
    </source>
</evidence>